<gene>
    <name evidence="2" type="ORF">H9Q80_19015</name>
</gene>
<name>A0A7G9GNC0_9FIRM</name>
<dbReference type="EMBL" id="CP060636">
    <property type="protein sequence ID" value="QNM12302.1"/>
    <property type="molecule type" value="Genomic_DNA"/>
</dbReference>
<organism evidence="2 3">
    <name type="scientific">[Eubacterium] hominis</name>
    <dbReference type="NCBI Taxonomy" id="2764325"/>
    <lineage>
        <taxon>Bacteria</taxon>
        <taxon>Bacillati</taxon>
        <taxon>Bacillota</taxon>
        <taxon>Erysipelotrichia</taxon>
        <taxon>Erysipelotrichales</taxon>
        <taxon>Erysipelotrichaceae</taxon>
        <taxon>Amedibacillus</taxon>
    </lineage>
</organism>
<dbReference type="Proteomes" id="UP000515856">
    <property type="component" value="Chromosome"/>
</dbReference>
<dbReference type="KEGG" id="ehn:H9Q80_19015"/>
<accession>A0A7G9GNC0</accession>
<evidence type="ECO:0000313" key="3">
    <source>
        <dbReference type="Proteomes" id="UP000515856"/>
    </source>
</evidence>
<feature type="domain" description="HTH cro/C1-type" evidence="1">
    <location>
        <begin position="11"/>
        <end position="66"/>
    </location>
</feature>
<dbReference type="SUPFAM" id="SSF47413">
    <property type="entry name" value="lambda repressor-like DNA-binding domains"/>
    <property type="match status" value="1"/>
</dbReference>
<keyword evidence="3" id="KW-1185">Reference proteome</keyword>
<reference evidence="2 3" key="1">
    <citation type="submission" date="2020-08" db="EMBL/GenBank/DDBJ databases">
        <authorList>
            <person name="Liu C."/>
            <person name="Sun Q."/>
        </authorList>
    </citation>
    <scope>NUCLEOTIDE SEQUENCE [LARGE SCALE GENOMIC DNA]</scope>
    <source>
        <strain evidence="2 3">NSJ-61</strain>
    </source>
</reference>
<protein>
    <submittedName>
        <fullName evidence="2">Helix-turn-helix transcriptional regulator</fullName>
    </submittedName>
</protein>
<dbReference type="InterPro" id="IPR010982">
    <property type="entry name" value="Lambda_DNA-bd_dom_sf"/>
</dbReference>
<dbReference type="AlphaFoldDB" id="A0A7G9GNC0"/>
<dbReference type="Pfam" id="PF13443">
    <property type="entry name" value="HTH_26"/>
    <property type="match status" value="1"/>
</dbReference>
<dbReference type="Gene3D" id="1.10.260.40">
    <property type="entry name" value="lambda repressor-like DNA-binding domains"/>
    <property type="match status" value="1"/>
</dbReference>
<dbReference type="GO" id="GO:0003677">
    <property type="term" value="F:DNA binding"/>
    <property type="evidence" value="ECO:0007669"/>
    <property type="project" value="InterPro"/>
</dbReference>
<evidence type="ECO:0000259" key="1">
    <source>
        <dbReference type="Pfam" id="PF13443"/>
    </source>
</evidence>
<sequence>MISYKPFFETLKRKNITQYQLIKDYNIRTSLLDKLRNDKNIYVSTLNDLCNMLECDLSDIIEYTPDKNLSNLD</sequence>
<dbReference type="RefSeq" id="WP_117455892.1">
    <property type="nucleotide sequence ID" value="NZ_CP060636.1"/>
</dbReference>
<evidence type="ECO:0000313" key="2">
    <source>
        <dbReference type="EMBL" id="QNM12302.1"/>
    </source>
</evidence>
<proteinExistence type="predicted"/>
<dbReference type="InterPro" id="IPR001387">
    <property type="entry name" value="Cro/C1-type_HTH"/>
</dbReference>